<reference evidence="2 3" key="1">
    <citation type="journal article" date="2015" name="MBio">
        <title>Genome-Resolved Metagenomic Analysis Reveals Roles for Candidate Phyla and Other Microbial Community Members in Biogeochemical Transformations in Oil Reservoirs.</title>
        <authorList>
            <person name="Hu P."/>
            <person name="Tom L."/>
            <person name="Singh A."/>
            <person name="Thomas B.C."/>
            <person name="Baker B.J."/>
            <person name="Piceno Y.M."/>
            <person name="Andersen G.L."/>
            <person name="Banfield J.F."/>
        </authorList>
    </citation>
    <scope>NUCLEOTIDE SEQUENCE [LARGE SCALE GENOMIC DNA]</scope>
    <source>
        <strain evidence="2">46_26</strain>
    </source>
</reference>
<gene>
    <name evidence="2" type="ORF">XD57_0315</name>
</gene>
<evidence type="ECO:0000313" key="3">
    <source>
        <dbReference type="Proteomes" id="UP000058636"/>
    </source>
</evidence>
<dbReference type="FunFam" id="3.40.50.300:FF:001230">
    <property type="entry name" value="Phosphoribulokinase/uridine kinase family protein"/>
    <property type="match status" value="1"/>
</dbReference>
<dbReference type="InterPro" id="IPR027417">
    <property type="entry name" value="P-loop_NTPase"/>
</dbReference>
<evidence type="ECO:0000313" key="2">
    <source>
        <dbReference type="EMBL" id="KUK23594.1"/>
    </source>
</evidence>
<keyword evidence="2" id="KW-0808">Transferase</keyword>
<comment type="caution">
    <text evidence="2">The sequence shown here is derived from an EMBL/GenBank/DDBJ whole genome shotgun (WGS) entry which is preliminary data.</text>
</comment>
<organism evidence="2 3">
    <name type="scientific">Thermotoga petrophila</name>
    <dbReference type="NCBI Taxonomy" id="93929"/>
    <lineage>
        <taxon>Bacteria</taxon>
        <taxon>Thermotogati</taxon>
        <taxon>Thermotogota</taxon>
        <taxon>Thermotogae</taxon>
        <taxon>Thermotogales</taxon>
        <taxon>Thermotogaceae</taxon>
        <taxon>Thermotoga</taxon>
    </lineage>
</organism>
<keyword evidence="2" id="KW-0418">Kinase</keyword>
<dbReference type="InterPro" id="IPR018163">
    <property type="entry name" value="Thr/Ala-tRNA-synth_IIc_edit"/>
</dbReference>
<dbReference type="SMR" id="A0A101ERJ9"/>
<dbReference type="SMART" id="SM00382">
    <property type="entry name" value="AAA"/>
    <property type="match status" value="1"/>
</dbReference>
<dbReference type="SUPFAM" id="SSF55186">
    <property type="entry name" value="ThrRS/AlaRS common domain"/>
    <property type="match status" value="1"/>
</dbReference>
<dbReference type="CDD" id="cd02028">
    <property type="entry name" value="UMPK_like"/>
    <property type="match status" value="1"/>
</dbReference>
<dbReference type="EMBL" id="LGFG01000014">
    <property type="protein sequence ID" value="KUK23594.1"/>
    <property type="molecule type" value="Genomic_DNA"/>
</dbReference>
<name>A0A101ERJ9_9THEM</name>
<dbReference type="Gene3D" id="3.30.980.10">
    <property type="entry name" value="Threonyl-trna Synthetase, Chain A, domain 2"/>
    <property type="match status" value="1"/>
</dbReference>
<dbReference type="SUPFAM" id="SSF52540">
    <property type="entry name" value="P-loop containing nucleoside triphosphate hydrolases"/>
    <property type="match status" value="1"/>
</dbReference>
<evidence type="ECO:0000259" key="1">
    <source>
        <dbReference type="SMART" id="SM00382"/>
    </source>
</evidence>
<dbReference type="Pfam" id="PF00485">
    <property type="entry name" value="PRK"/>
    <property type="match status" value="1"/>
</dbReference>
<dbReference type="Gene3D" id="3.40.50.300">
    <property type="entry name" value="P-loop containing nucleotide triphosphate hydrolases"/>
    <property type="match status" value="1"/>
</dbReference>
<dbReference type="PANTHER" id="PTHR10285">
    <property type="entry name" value="URIDINE KINASE"/>
    <property type="match status" value="1"/>
</dbReference>
<dbReference type="FunFam" id="3.30.980.10:FF:000018">
    <property type="entry name" value="Phosphoribulokinase/uridine kinase"/>
    <property type="match status" value="1"/>
</dbReference>
<dbReference type="Proteomes" id="UP000058636">
    <property type="component" value="Unassembled WGS sequence"/>
</dbReference>
<dbReference type="PATRIC" id="fig|93930.3.peg.1098"/>
<accession>A0A101ERJ9</accession>
<dbReference type="GO" id="GO:0005524">
    <property type="term" value="F:ATP binding"/>
    <property type="evidence" value="ECO:0007669"/>
    <property type="project" value="InterPro"/>
</dbReference>
<dbReference type="AlphaFoldDB" id="A0A101ERJ9"/>
<dbReference type="CDD" id="cd01667">
    <property type="entry name" value="TGS_ThrRS"/>
    <property type="match status" value="1"/>
</dbReference>
<dbReference type="RefSeq" id="WP_004080960.1">
    <property type="nucleotide sequence ID" value="NZ_DAITJQ010000003.1"/>
</dbReference>
<protein>
    <submittedName>
        <fullName evidence="2">Phosphoribulokinase/uridine kinase</fullName>
    </submittedName>
</protein>
<dbReference type="GO" id="GO:0016301">
    <property type="term" value="F:kinase activity"/>
    <property type="evidence" value="ECO:0007669"/>
    <property type="project" value="UniProtKB-KW"/>
</dbReference>
<feature type="domain" description="AAA+ ATPase" evidence="1">
    <location>
        <begin position="289"/>
        <end position="449"/>
    </location>
</feature>
<proteinExistence type="predicted"/>
<dbReference type="InterPro" id="IPR003593">
    <property type="entry name" value="AAA+_ATPase"/>
</dbReference>
<dbReference type="OMA" id="DDHNRIP"/>
<dbReference type="InterPro" id="IPR006083">
    <property type="entry name" value="PRK/URK"/>
</dbReference>
<sequence>MRKITLRSKLDGREIVFEENQNLFDIAREYQKYYRYKILAARVNNRIIELFRTPDRSGELEFLDLTDPDGLRIYQRGLVFLASLAVRKLNSEWRLKVLHSLGKGIYCEIYKGNELIVPDQNQVFAIKDKMRELVEKDLPIEKRTFYKDEAREILMKEGLVKTVNLFKYRKKRTVKLYHCDGFWAYFYGYLPPSTGRIDVFDVQPYNQGLVLVHPDPKTRELPVIHMPKLSQVFLEYARWLNVLELEYVSDLNDIIARGERHVADLMLLSEALHEKKISDIADEIAKDKRKRLILIAGPSSSGKTTFAKRLSLQLRVNGLKPVAISLDDYFVDREKTPRDENGNYDFDSIEALDIELFNRNLQDLLAGKEVVLPKFNFKTGKRMRGPTLKLEKDNIIIVEGIHGLNERLTASIPKEQKFKIYVSALTQLNIDDHNRVTTTDTRLIRRIVRDYKFRGHTAYDTLKMWPNVRKGEERNIFPFQEEADVMFNSALVYEIPVLRIFAEPLLVQVPEDVPEYSEALRLLKLLDFFLPITNIEDIPDKSILREFIGRSIFKY</sequence>